<dbReference type="PANTHER" id="PTHR43394:SF1">
    <property type="entry name" value="ATP-BINDING CASSETTE SUB-FAMILY B MEMBER 10, MITOCHONDRIAL"/>
    <property type="match status" value="1"/>
</dbReference>
<evidence type="ECO:0000259" key="9">
    <source>
        <dbReference type="PROSITE" id="PS50929"/>
    </source>
</evidence>
<feature type="domain" description="ABC transporter" evidence="8">
    <location>
        <begin position="339"/>
        <end position="574"/>
    </location>
</feature>
<evidence type="ECO:0000313" key="10">
    <source>
        <dbReference type="EMBL" id="MDQ0167747.1"/>
    </source>
</evidence>
<evidence type="ECO:0000256" key="5">
    <source>
        <dbReference type="ARBA" id="ARBA00022989"/>
    </source>
</evidence>
<feature type="transmembrane region" description="Helical" evidence="7">
    <location>
        <begin position="21"/>
        <end position="43"/>
    </location>
</feature>
<proteinExistence type="predicted"/>
<comment type="caution">
    <text evidence="10">The sequence shown here is derived from an EMBL/GenBank/DDBJ whole genome shotgun (WGS) entry which is preliminary data.</text>
</comment>
<keyword evidence="3" id="KW-0547">Nucleotide-binding</keyword>
<dbReference type="InterPro" id="IPR011527">
    <property type="entry name" value="ABC1_TM_dom"/>
</dbReference>
<feature type="transmembrane region" description="Helical" evidence="7">
    <location>
        <begin position="165"/>
        <end position="184"/>
    </location>
</feature>
<comment type="subcellular location">
    <subcellularLocation>
        <location evidence="1">Cell membrane</location>
        <topology evidence="1">Multi-pass membrane protein</topology>
    </subcellularLocation>
</comment>
<evidence type="ECO:0000256" key="3">
    <source>
        <dbReference type="ARBA" id="ARBA00022741"/>
    </source>
</evidence>
<dbReference type="SUPFAM" id="SSF52540">
    <property type="entry name" value="P-loop containing nucleoside triphosphate hydrolases"/>
    <property type="match status" value="1"/>
</dbReference>
<evidence type="ECO:0000256" key="4">
    <source>
        <dbReference type="ARBA" id="ARBA00022840"/>
    </source>
</evidence>
<dbReference type="EMBL" id="JAUSTY010000019">
    <property type="protein sequence ID" value="MDQ0167747.1"/>
    <property type="molecule type" value="Genomic_DNA"/>
</dbReference>
<dbReference type="PANTHER" id="PTHR43394">
    <property type="entry name" value="ATP-DEPENDENT PERMEASE MDL1, MITOCHONDRIAL"/>
    <property type="match status" value="1"/>
</dbReference>
<keyword evidence="4" id="KW-0067">ATP-binding</keyword>
<dbReference type="InterPro" id="IPR003593">
    <property type="entry name" value="AAA+_ATPase"/>
</dbReference>
<dbReference type="Gene3D" id="3.40.50.300">
    <property type="entry name" value="P-loop containing nucleotide triphosphate hydrolases"/>
    <property type="match status" value="1"/>
</dbReference>
<dbReference type="Pfam" id="PF00005">
    <property type="entry name" value="ABC_tran"/>
    <property type="match status" value="1"/>
</dbReference>
<dbReference type="Pfam" id="PF00664">
    <property type="entry name" value="ABC_membrane"/>
    <property type="match status" value="1"/>
</dbReference>
<dbReference type="InterPro" id="IPR003439">
    <property type="entry name" value="ABC_transporter-like_ATP-bd"/>
</dbReference>
<feature type="transmembrane region" description="Helical" evidence="7">
    <location>
        <begin position="63"/>
        <end position="86"/>
    </location>
</feature>
<dbReference type="RefSeq" id="WP_307396908.1">
    <property type="nucleotide sequence ID" value="NZ_BAAADK010000006.1"/>
</dbReference>
<evidence type="ECO:0000256" key="1">
    <source>
        <dbReference type="ARBA" id="ARBA00004651"/>
    </source>
</evidence>
<feature type="domain" description="ABC transmembrane type-1" evidence="9">
    <location>
        <begin position="26"/>
        <end position="308"/>
    </location>
</feature>
<evidence type="ECO:0000256" key="6">
    <source>
        <dbReference type="ARBA" id="ARBA00023136"/>
    </source>
</evidence>
<dbReference type="PROSITE" id="PS00211">
    <property type="entry name" value="ABC_TRANSPORTER_1"/>
    <property type="match status" value="1"/>
</dbReference>
<keyword evidence="2 7" id="KW-0812">Transmembrane</keyword>
<dbReference type="CDD" id="cd07346">
    <property type="entry name" value="ABC_6TM_exporters"/>
    <property type="match status" value="1"/>
</dbReference>
<keyword evidence="11" id="KW-1185">Reference proteome</keyword>
<dbReference type="Proteomes" id="UP001235840">
    <property type="component" value="Unassembled WGS sequence"/>
</dbReference>
<sequence>MKKWLSLQQRFLWLRKHLSHLKWPLLLSLLIHIIYMLTDFVIIGVQKWIIDDVFMEGDYTSLWTYILIFATGIISFLLLNPINAYFRDRVYNKPLLGLSTDLMKHIQSLVYGKFQQERTARYVYYFTQDVRQSSELIAKQIPVGIQQMLKVILLMIIIGWASPSILALILFLSCLYIFIGRIFAPRMKKLHGQVQEDKSNLLVHIEEGISSTREVIAFHRLKWEMAIYNRLFKKYFDTVVREGKEENKHLFLSEPLKWGVTLVVLAYGGYLVIEGSLTLGMFIIVYQFSSQLMEALQMLFQFLLNVSGRFAHIARLDELFKQDKMKDGTLPLKEDIDTISFKQVSFTYDSQLPNVLNQINISMKKGQKIAFVGRSGGGKSTIAQLLIRNFEPSKGEVLVNGYSLSELKREEWLDKIAIVFQEPYLYQGTLLANLALGKEEFSMEDIEQACRQAHIHTFIQGLPDGYQTVIGERGVTLSGGQKQRIALARALLLKPEILILDEATSALDMETERIVQQNLDQAMQHGITIVIAHRLSTIENADRIHVLDQGEIAETGSHQSLLKEEGLYQGMYVEHSFSKG</sequence>
<dbReference type="InterPro" id="IPR017871">
    <property type="entry name" value="ABC_transporter-like_CS"/>
</dbReference>
<gene>
    <name evidence="10" type="ORF">J2S11_003674</name>
</gene>
<evidence type="ECO:0000259" key="8">
    <source>
        <dbReference type="PROSITE" id="PS50893"/>
    </source>
</evidence>
<dbReference type="InterPro" id="IPR036640">
    <property type="entry name" value="ABC1_TM_sf"/>
</dbReference>
<dbReference type="PROSITE" id="PS50929">
    <property type="entry name" value="ABC_TM1F"/>
    <property type="match status" value="1"/>
</dbReference>
<dbReference type="InterPro" id="IPR027417">
    <property type="entry name" value="P-loop_NTPase"/>
</dbReference>
<dbReference type="Gene3D" id="1.20.1560.10">
    <property type="entry name" value="ABC transporter type 1, transmembrane domain"/>
    <property type="match status" value="1"/>
</dbReference>
<evidence type="ECO:0000256" key="2">
    <source>
        <dbReference type="ARBA" id="ARBA00022692"/>
    </source>
</evidence>
<name>A0ABT9W3U2_9BACI</name>
<keyword evidence="6 7" id="KW-0472">Membrane</keyword>
<dbReference type="PROSITE" id="PS50893">
    <property type="entry name" value="ABC_TRANSPORTER_2"/>
    <property type="match status" value="1"/>
</dbReference>
<reference evidence="10 11" key="1">
    <citation type="submission" date="2023-07" db="EMBL/GenBank/DDBJ databases">
        <title>Genomic Encyclopedia of Type Strains, Phase IV (KMG-IV): sequencing the most valuable type-strain genomes for metagenomic binning, comparative biology and taxonomic classification.</title>
        <authorList>
            <person name="Goeker M."/>
        </authorList>
    </citation>
    <scope>NUCLEOTIDE SEQUENCE [LARGE SCALE GENOMIC DNA]</scope>
    <source>
        <strain evidence="10 11">DSM 12751</strain>
    </source>
</reference>
<keyword evidence="5 7" id="KW-1133">Transmembrane helix</keyword>
<protein>
    <submittedName>
        <fullName evidence="10">ABC-type multidrug transport system fused ATPase/permease subunit</fullName>
    </submittedName>
</protein>
<evidence type="ECO:0000256" key="7">
    <source>
        <dbReference type="SAM" id="Phobius"/>
    </source>
</evidence>
<dbReference type="SUPFAM" id="SSF90123">
    <property type="entry name" value="ABC transporter transmembrane region"/>
    <property type="match status" value="1"/>
</dbReference>
<organism evidence="10 11">
    <name type="scientific">Caldalkalibacillus horti</name>
    <dbReference type="NCBI Taxonomy" id="77523"/>
    <lineage>
        <taxon>Bacteria</taxon>
        <taxon>Bacillati</taxon>
        <taxon>Bacillota</taxon>
        <taxon>Bacilli</taxon>
        <taxon>Bacillales</taxon>
        <taxon>Bacillaceae</taxon>
        <taxon>Caldalkalibacillus</taxon>
    </lineage>
</organism>
<evidence type="ECO:0000313" key="11">
    <source>
        <dbReference type="Proteomes" id="UP001235840"/>
    </source>
</evidence>
<dbReference type="InterPro" id="IPR039421">
    <property type="entry name" value="Type_1_exporter"/>
</dbReference>
<accession>A0ABT9W3U2</accession>
<dbReference type="SMART" id="SM00382">
    <property type="entry name" value="AAA"/>
    <property type="match status" value="1"/>
</dbReference>